<evidence type="ECO:0000256" key="10">
    <source>
        <dbReference type="SAM" id="MobiDB-lite"/>
    </source>
</evidence>
<proteinExistence type="predicted"/>
<comment type="caution">
    <text evidence="12">The sequence shown here is derived from an EMBL/GenBank/DDBJ whole genome shotgun (WGS) entry which is preliminary data.</text>
</comment>
<evidence type="ECO:0000259" key="11">
    <source>
        <dbReference type="Pfam" id="PF10497"/>
    </source>
</evidence>
<feature type="region of interest" description="Disordered" evidence="10">
    <location>
        <begin position="1"/>
        <end position="47"/>
    </location>
</feature>
<dbReference type="Pfam" id="PF10497">
    <property type="entry name" value="zf-4CXXC_R1"/>
    <property type="match status" value="1"/>
</dbReference>
<protein>
    <recommendedName>
        <fullName evidence="11">Zinc-finger domain-containing protein</fullName>
    </recommendedName>
</protein>
<feature type="region of interest" description="Disordered" evidence="10">
    <location>
        <begin position="86"/>
        <end position="114"/>
    </location>
</feature>
<dbReference type="PANTHER" id="PTHR31169">
    <property type="entry name" value="OS05G0300700 PROTEIN"/>
    <property type="match status" value="1"/>
</dbReference>
<feature type="region of interest" description="Disordered" evidence="10">
    <location>
        <begin position="127"/>
        <end position="146"/>
    </location>
</feature>
<keyword evidence="7" id="KW-0805">Transcription regulation</keyword>
<feature type="compositionally biased region" description="Basic and acidic residues" evidence="10">
    <location>
        <begin position="511"/>
        <end position="521"/>
    </location>
</feature>
<dbReference type="EMBL" id="JAVXUO010001571">
    <property type="protein sequence ID" value="KAK2981023.1"/>
    <property type="molecule type" value="Genomic_DNA"/>
</dbReference>
<feature type="region of interest" description="Disordered" evidence="10">
    <location>
        <begin position="329"/>
        <end position="489"/>
    </location>
</feature>
<feature type="compositionally biased region" description="Basic and acidic residues" evidence="10">
    <location>
        <begin position="451"/>
        <end position="479"/>
    </location>
</feature>
<dbReference type="InterPro" id="IPR018866">
    <property type="entry name" value="Znf-4CXXC_R1"/>
</dbReference>
<evidence type="ECO:0000256" key="5">
    <source>
        <dbReference type="ARBA" id="ARBA00022553"/>
    </source>
</evidence>
<keyword evidence="3" id="KW-0963">Cytoplasm</keyword>
<evidence type="ECO:0000256" key="7">
    <source>
        <dbReference type="ARBA" id="ARBA00023015"/>
    </source>
</evidence>
<evidence type="ECO:0000256" key="6">
    <source>
        <dbReference type="ARBA" id="ARBA00022843"/>
    </source>
</evidence>
<dbReference type="GO" id="GO:0005634">
    <property type="term" value="C:nucleus"/>
    <property type="evidence" value="ECO:0007669"/>
    <property type="project" value="UniProtKB-SubCell"/>
</dbReference>
<evidence type="ECO:0000256" key="9">
    <source>
        <dbReference type="ARBA" id="ARBA00023242"/>
    </source>
</evidence>
<evidence type="ECO:0000256" key="3">
    <source>
        <dbReference type="ARBA" id="ARBA00022490"/>
    </source>
</evidence>
<keyword evidence="9" id="KW-0539">Nucleus</keyword>
<dbReference type="Proteomes" id="UP001187471">
    <property type="component" value="Unassembled WGS sequence"/>
</dbReference>
<comment type="subcellular location">
    <subcellularLocation>
        <location evidence="2">Cytoplasm</location>
    </subcellularLocation>
    <subcellularLocation>
        <location evidence="1">Nucleus</location>
    </subcellularLocation>
</comment>
<feature type="compositionally biased region" description="Basic and acidic residues" evidence="10">
    <location>
        <begin position="135"/>
        <end position="146"/>
    </location>
</feature>
<feature type="compositionally biased region" description="Basic and acidic residues" evidence="10">
    <location>
        <begin position="413"/>
        <end position="427"/>
    </location>
</feature>
<dbReference type="AlphaFoldDB" id="A0AA88R7W4"/>
<evidence type="ECO:0000313" key="13">
    <source>
        <dbReference type="Proteomes" id="UP001187471"/>
    </source>
</evidence>
<gene>
    <name evidence="12" type="ORF">RJ640_012182</name>
</gene>
<sequence length="590" mass="66787">MVTRSKRARTIEEPPSNPSHHPKAIDHDQNQHTHTNAAHKASGSGYEKFREERIRENLERMQKLGILDLSLNFKYVRPTRKYAACGRKTPQHLSPSPTSGPVRRSSRLQNGTPVSYTEVHLAKKDRSLEDEDELLREGSRPEQYTEEHERLLGDTNMSWTLFVDGYGKDGKRIYDPINGKTCHQCRQKTLGHRTNCCECNMVQGQFCGDCLHMRYGENVLEAKQNPNWVCPPCRGICNCSLCRQAKGWPPTGVMYKKVSSATFFYALTYFFEIQSPIDLSTFQISSLGFKSVAHYLIQTYRQKPGLENSGTKIPMSAKRLLPFSNMEAMSKEQISPEPDSNNDLQGLAKPKSEDEEANDDFKGEKDKEVQFSEGHGDGNLALKSSFEPVCDTEVMPKEKKPASGDNEPNGIFKFEKETEMQFSDKRQGYSNVAPGGSSPEPANSHQLIIKCSDDDQRLSKPGHEDYKSDDESNRKKEENMPVLDIKYSDGDVAVESIPEPVNNYALMIKPSADKRAFSKSDPEDDENTEDELKREKKQNKPSLDNKHCFGEVVPESSRKSKKKTPCRTKPMPDSIAGRLRQRRGKTDDES</sequence>
<dbReference type="GO" id="GO:0006355">
    <property type="term" value="P:regulation of DNA-templated transcription"/>
    <property type="evidence" value="ECO:0007669"/>
    <property type="project" value="InterPro"/>
</dbReference>
<evidence type="ECO:0000256" key="2">
    <source>
        <dbReference type="ARBA" id="ARBA00004496"/>
    </source>
</evidence>
<feature type="domain" description="Zinc-finger" evidence="11">
    <location>
        <begin position="174"/>
        <end position="263"/>
    </location>
</feature>
<keyword evidence="13" id="KW-1185">Reference proteome</keyword>
<dbReference type="PANTHER" id="PTHR31169:SF23">
    <property type="entry name" value="OS03G0572250 PROTEIN"/>
    <property type="match status" value="1"/>
</dbReference>
<evidence type="ECO:0000313" key="12">
    <source>
        <dbReference type="EMBL" id="KAK2981023.1"/>
    </source>
</evidence>
<keyword evidence="6" id="KW-0832">Ubl conjugation</keyword>
<accession>A0AA88R7W4</accession>
<name>A0AA88R7W4_9ASTE</name>
<keyword evidence="8" id="KW-0804">Transcription</keyword>
<keyword evidence="5" id="KW-0597">Phosphoprotein</keyword>
<evidence type="ECO:0000256" key="8">
    <source>
        <dbReference type="ARBA" id="ARBA00023163"/>
    </source>
</evidence>
<feature type="compositionally biased region" description="Basic and acidic residues" evidence="10">
    <location>
        <begin position="359"/>
        <end position="376"/>
    </location>
</feature>
<evidence type="ECO:0000256" key="4">
    <source>
        <dbReference type="ARBA" id="ARBA00022499"/>
    </source>
</evidence>
<organism evidence="12 13">
    <name type="scientific">Escallonia rubra</name>
    <dbReference type="NCBI Taxonomy" id="112253"/>
    <lineage>
        <taxon>Eukaryota</taxon>
        <taxon>Viridiplantae</taxon>
        <taxon>Streptophyta</taxon>
        <taxon>Embryophyta</taxon>
        <taxon>Tracheophyta</taxon>
        <taxon>Spermatophyta</taxon>
        <taxon>Magnoliopsida</taxon>
        <taxon>eudicotyledons</taxon>
        <taxon>Gunneridae</taxon>
        <taxon>Pentapetalae</taxon>
        <taxon>asterids</taxon>
        <taxon>campanulids</taxon>
        <taxon>Escalloniales</taxon>
        <taxon>Escalloniaceae</taxon>
        <taxon>Escallonia</taxon>
    </lineage>
</organism>
<feature type="region of interest" description="Disordered" evidence="10">
    <location>
        <begin position="511"/>
        <end position="590"/>
    </location>
</feature>
<dbReference type="GO" id="GO:0005737">
    <property type="term" value="C:cytoplasm"/>
    <property type="evidence" value="ECO:0007669"/>
    <property type="project" value="UniProtKB-SubCell"/>
</dbReference>
<keyword evidence="4" id="KW-1017">Isopeptide bond</keyword>
<dbReference type="InterPro" id="IPR040221">
    <property type="entry name" value="CDCA7/CDA7L"/>
</dbReference>
<evidence type="ECO:0000256" key="1">
    <source>
        <dbReference type="ARBA" id="ARBA00004123"/>
    </source>
</evidence>
<reference evidence="12" key="1">
    <citation type="submission" date="2022-12" db="EMBL/GenBank/DDBJ databases">
        <title>Draft genome assemblies for two species of Escallonia (Escalloniales).</title>
        <authorList>
            <person name="Chanderbali A."/>
            <person name="Dervinis C."/>
            <person name="Anghel I."/>
            <person name="Soltis D."/>
            <person name="Soltis P."/>
            <person name="Zapata F."/>
        </authorList>
    </citation>
    <scope>NUCLEOTIDE SEQUENCE</scope>
    <source>
        <strain evidence="12">UCBG92.1500</strain>
        <tissue evidence="12">Leaf</tissue>
    </source>
</reference>